<comment type="caution">
    <text evidence="1">The sequence shown here is derived from an EMBL/GenBank/DDBJ whole genome shotgun (WGS) entry which is preliminary data.</text>
</comment>
<dbReference type="AlphaFoldDB" id="A0A9N8HQZ9"/>
<evidence type="ECO:0000313" key="1">
    <source>
        <dbReference type="EMBL" id="CAB9522806.1"/>
    </source>
</evidence>
<proteinExistence type="predicted"/>
<keyword evidence="2" id="KW-1185">Reference proteome</keyword>
<reference evidence="1" key="1">
    <citation type="submission" date="2020-06" db="EMBL/GenBank/DDBJ databases">
        <authorList>
            <consortium name="Plant Systems Biology data submission"/>
        </authorList>
    </citation>
    <scope>NUCLEOTIDE SEQUENCE</scope>
    <source>
        <strain evidence="1">D6</strain>
    </source>
</reference>
<accession>A0A9N8HQZ9</accession>
<gene>
    <name evidence="1" type="ORF">SEMRO_1343_G264620.1</name>
</gene>
<name>A0A9N8HQZ9_9STRA</name>
<sequence>MLSHAVQRNNAAVQLLQNCRYSDASVTLQVALTDLQLSFRATSLEEDSTVMCMKEGLLTKSPASGIQLPVQAAPIQLKGNTTGDSCLELFARAFCLSPFESRERIVSSVLLYNCGLASHCSGVLRGNSKNLMNAMRLYKYACRILLEVVDDDDTSSTELLRLALFNNISHVCFQLCHLADAQLYVKCLRDEMGLSDDEPLGAALPTVTDDDYDFFCFNVTIRVESMGAPAA</sequence>
<protein>
    <submittedName>
        <fullName evidence="1">Uncharacterized protein</fullName>
    </submittedName>
</protein>
<organism evidence="1 2">
    <name type="scientific">Seminavis robusta</name>
    <dbReference type="NCBI Taxonomy" id="568900"/>
    <lineage>
        <taxon>Eukaryota</taxon>
        <taxon>Sar</taxon>
        <taxon>Stramenopiles</taxon>
        <taxon>Ochrophyta</taxon>
        <taxon>Bacillariophyta</taxon>
        <taxon>Bacillariophyceae</taxon>
        <taxon>Bacillariophycidae</taxon>
        <taxon>Naviculales</taxon>
        <taxon>Naviculaceae</taxon>
        <taxon>Seminavis</taxon>
    </lineage>
</organism>
<dbReference type="EMBL" id="CAICTM010001341">
    <property type="protein sequence ID" value="CAB9522806.1"/>
    <property type="molecule type" value="Genomic_DNA"/>
</dbReference>
<dbReference type="Proteomes" id="UP001153069">
    <property type="component" value="Unassembled WGS sequence"/>
</dbReference>
<evidence type="ECO:0000313" key="2">
    <source>
        <dbReference type="Proteomes" id="UP001153069"/>
    </source>
</evidence>